<dbReference type="InterPro" id="IPR002937">
    <property type="entry name" value="Amino_oxidase"/>
</dbReference>
<accession>A0A7W3R838</accession>
<dbReference type="InterPro" id="IPR036188">
    <property type="entry name" value="FAD/NAD-bd_sf"/>
</dbReference>
<gene>
    <name evidence="2" type="ORF">HNR21_002046</name>
</gene>
<feature type="domain" description="Amine oxidase" evidence="1">
    <location>
        <begin position="17"/>
        <end position="448"/>
    </location>
</feature>
<organism evidence="2 3">
    <name type="scientific">Thermomonospora cellulosilytica</name>
    <dbReference type="NCBI Taxonomy" id="1411118"/>
    <lineage>
        <taxon>Bacteria</taxon>
        <taxon>Bacillati</taxon>
        <taxon>Actinomycetota</taxon>
        <taxon>Actinomycetes</taxon>
        <taxon>Streptosporangiales</taxon>
        <taxon>Thermomonosporaceae</taxon>
        <taxon>Thermomonospora</taxon>
    </lineage>
</organism>
<dbReference type="SUPFAM" id="SSF51905">
    <property type="entry name" value="FAD/NAD(P)-binding domain"/>
    <property type="match status" value="1"/>
</dbReference>
<comment type="caution">
    <text evidence="2">The sequence shown here is derived from an EMBL/GenBank/DDBJ whole genome shotgun (WGS) entry which is preliminary data.</text>
</comment>
<dbReference type="PROSITE" id="PS51257">
    <property type="entry name" value="PROKAR_LIPOPROTEIN"/>
    <property type="match status" value="1"/>
</dbReference>
<evidence type="ECO:0000313" key="2">
    <source>
        <dbReference type="EMBL" id="MBA9003164.1"/>
    </source>
</evidence>
<reference evidence="2 3" key="1">
    <citation type="submission" date="2020-08" db="EMBL/GenBank/DDBJ databases">
        <title>Sequencing the genomes of 1000 actinobacteria strains.</title>
        <authorList>
            <person name="Klenk H.-P."/>
        </authorList>
    </citation>
    <scope>NUCLEOTIDE SEQUENCE [LARGE SCALE GENOMIC DNA]</scope>
    <source>
        <strain evidence="2 3">DSM 45823</strain>
    </source>
</reference>
<protein>
    <submittedName>
        <fullName evidence="2">Oxygen-dependent protoporphyrinogen oxidase</fullName>
        <ecNumber evidence="2">1.3.3.4</ecNumber>
    </submittedName>
</protein>
<evidence type="ECO:0000313" key="3">
    <source>
        <dbReference type="Proteomes" id="UP000539313"/>
    </source>
</evidence>
<dbReference type="RefSeq" id="WP_312880965.1">
    <property type="nucleotide sequence ID" value="NZ_JACJII010000001.1"/>
</dbReference>
<proteinExistence type="predicted"/>
<dbReference type="InterPro" id="IPR050464">
    <property type="entry name" value="Zeta_carotene_desat/Oxidored"/>
</dbReference>
<keyword evidence="3" id="KW-1185">Reference proteome</keyword>
<dbReference type="GO" id="GO:0004729">
    <property type="term" value="F:oxygen-dependent protoporphyrinogen oxidase activity"/>
    <property type="evidence" value="ECO:0007669"/>
    <property type="project" value="UniProtKB-EC"/>
</dbReference>
<dbReference type="Pfam" id="PF01593">
    <property type="entry name" value="Amino_oxidase"/>
    <property type="match status" value="1"/>
</dbReference>
<dbReference type="PANTHER" id="PTHR42923">
    <property type="entry name" value="PROTOPORPHYRINOGEN OXIDASE"/>
    <property type="match status" value="1"/>
</dbReference>
<dbReference type="EMBL" id="JACJII010000001">
    <property type="protein sequence ID" value="MBA9003164.1"/>
    <property type="molecule type" value="Genomic_DNA"/>
</dbReference>
<dbReference type="EC" id="1.3.3.4" evidence="2"/>
<dbReference type="AlphaFoldDB" id="A0A7W3R838"/>
<dbReference type="Gene3D" id="3.50.50.60">
    <property type="entry name" value="FAD/NAD(P)-binding domain"/>
    <property type="match status" value="1"/>
</dbReference>
<name>A0A7W3R838_9ACTN</name>
<evidence type="ECO:0000259" key="1">
    <source>
        <dbReference type="Pfam" id="PF01593"/>
    </source>
</evidence>
<dbReference type="Proteomes" id="UP000539313">
    <property type="component" value="Unassembled WGS sequence"/>
</dbReference>
<keyword evidence="2" id="KW-0560">Oxidoreductase</keyword>
<sequence length="451" mass="49580">MSPVSRPARTAVIGGGMAGCAAARTLVKAGREVVLFEAGEGLGGRARSWHRPEIEPHVGINLMYVSFYPLMTELIREYGLRDELVKISSDVYIVHKGRPVPLSSDSPLNLLKYPHAPLADRFRFLLWSLGEVRRRKQLDLFDPVKVAPFDDGTSAAELGYRKLSREGFDTLLRPQIEGFWNFACEKISAVHARALLAWLGGSEFYVFRDGMQVLAERNAEGADVRTGHEVTDLQTVDGGRVRVTARPASGEPVTETFDDVVVAVPAPIAAKLAAALPQEVVGAGTRRFLESQEYEPALSVSFLLDPAGLPSHAHIVAGGPDDPPLRNMITYPRRVRDEQGRPVDRLLVFAYPGRAVTRRLLGRPTEEQFAEVAPLLRTLWPDLAAEPQPFQIAERPFGFPIPAPGRYRRSVEVMRNQGAPVVFAGDYFNSPTTEAAMLSGVRAAEKLLGTR</sequence>